<evidence type="ECO:0000313" key="3">
    <source>
        <dbReference type="Proteomes" id="UP001151760"/>
    </source>
</evidence>
<accession>A0ABQ4YN43</accession>
<reference evidence="2" key="2">
    <citation type="submission" date="2022-01" db="EMBL/GenBank/DDBJ databases">
        <authorList>
            <person name="Yamashiro T."/>
            <person name="Shiraishi A."/>
            <person name="Satake H."/>
            <person name="Nakayama K."/>
        </authorList>
    </citation>
    <scope>NUCLEOTIDE SEQUENCE</scope>
</reference>
<dbReference type="Proteomes" id="UP001151760">
    <property type="component" value="Unassembled WGS sequence"/>
</dbReference>
<sequence>MNNLKSDNEAVDTPLVSPFPHSDNDSNDGKVLNELIEYENTRTLRINLVSTHFDADTDMFGVHDLVGDEVVVETKVASKDVVYLCSEVRAEGSEIRIEGSSKRAEEDLQQESIKKQKVDEDNETTELQRLIEVVPDKEEVAIDAIPLATKPPSIGRIVGIKRLHDDLEVTAAKVCVTATKQ</sequence>
<comment type="caution">
    <text evidence="2">The sequence shown here is derived from an EMBL/GenBank/DDBJ whole genome shotgun (WGS) entry which is preliminary data.</text>
</comment>
<keyword evidence="3" id="KW-1185">Reference proteome</keyword>
<feature type="non-terminal residue" evidence="2">
    <location>
        <position position="181"/>
    </location>
</feature>
<proteinExistence type="predicted"/>
<dbReference type="EMBL" id="BQNB010010524">
    <property type="protein sequence ID" value="GJS78415.1"/>
    <property type="molecule type" value="Genomic_DNA"/>
</dbReference>
<organism evidence="2 3">
    <name type="scientific">Tanacetum coccineum</name>
    <dbReference type="NCBI Taxonomy" id="301880"/>
    <lineage>
        <taxon>Eukaryota</taxon>
        <taxon>Viridiplantae</taxon>
        <taxon>Streptophyta</taxon>
        <taxon>Embryophyta</taxon>
        <taxon>Tracheophyta</taxon>
        <taxon>Spermatophyta</taxon>
        <taxon>Magnoliopsida</taxon>
        <taxon>eudicotyledons</taxon>
        <taxon>Gunneridae</taxon>
        <taxon>Pentapetalae</taxon>
        <taxon>asterids</taxon>
        <taxon>campanulids</taxon>
        <taxon>Asterales</taxon>
        <taxon>Asteraceae</taxon>
        <taxon>Asteroideae</taxon>
        <taxon>Anthemideae</taxon>
        <taxon>Anthemidinae</taxon>
        <taxon>Tanacetum</taxon>
    </lineage>
</organism>
<name>A0ABQ4YN43_9ASTR</name>
<protein>
    <submittedName>
        <fullName evidence="2">Uncharacterized protein</fullName>
    </submittedName>
</protein>
<evidence type="ECO:0000256" key="1">
    <source>
        <dbReference type="SAM" id="MobiDB-lite"/>
    </source>
</evidence>
<feature type="region of interest" description="Disordered" evidence="1">
    <location>
        <begin position="1"/>
        <end position="28"/>
    </location>
</feature>
<evidence type="ECO:0000313" key="2">
    <source>
        <dbReference type="EMBL" id="GJS78415.1"/>
    </source>
</evidence>
<reference evidence="2" key="1">
    <citation type="journal article" date="2022" name="Int. J. Mol. Sci.">
        <title>Draft Genome of Tanacetum Coccineum: Genomic Comparison of Closely Related Tanacetum-Family Plants.</title>
        <authorList>
            <person name="Yamashiro T."/>
            <person name="Shiraishi A."/>
            <person name="Nakayama K."/>
            <person name="Satake H."/>
        </authorList>
    </citation>
    <scope>NUCLEOTIDE SEQUENCE</scope>
</reference>
<gene>
    <name evidence="2" type="ORF">Tco_0728296</name>
</gene>